<accession>A0A410FW83</accession>
<keyword evidence="1" id="KW-0812">Transmembrane</keyword>
<feature type="transmembrane region" description="Helical" evidence="1">
    <location>
        <begin position="49"/>
        <end position="77"/>
    </location>
</feature>
<dbReference type="Pfam" id="PF14110">
    <property type="entry name" value="DUF4282"/>
    <property type="match status" value="1"/>
</dbReference>
<dbReference type="InterPro" id="IPR025557">
    <property type="entry name" value="DUF4282"/>
</dbReference>
<feature type="transmembrane region" description="Helical" evidence="1">
    <location>
        <begin position="12"/>
        <end position="37"/>
    </location>
</feature>
<name>A0A410FW83_BIPS1</name>
<evidence type="ECO:0000313" key="2">
    <source>
        <dbReference type="EMBL" id="QAA77375.1"/>
    </source>
</evidence>
<dbReference type="KEGG" id="bih:BIP78_1611"/>
<keyword evidence="1" id="KW-1133">Transmembrane helix</keyword>
<dbReference type="AlphaFoldDB" id="A0A410FW83"/>
<protein>
    <recommendedName>
        <fullName evidence="4">DUF4282 domain-containing protein</fullName>
    </recommendedName>
</protein>
<keyword evidence="1" id="KW-0472">Membrane</keyword>
<proteinExistence type="predicted"/>
<evidence type="ECO:0000313" key="3">
    <source>
        <dbReference type="Proteomes" id="UP000287233"/>
    </source>
</evidence>
<reference evidence="3" key="1">
    <citation type="submission" date="2018-12" db="EMBL/GenBank/DDBJ databases">
        <title>Complete genome sequence of an uncultured bacterium of the candidate phylum Bipolaricaulota.</title>
        <authorList>
            <person name="Kadnikov V.V."/>
            <person name="Mardanov A.V."/>
            <person name="Beletsky A.V."/>
            <person name="Frank Y.A."/>
            <person name="Karnachuk O.V."/>
            <person name="Ravin N.V."/>
        </authorList>
    </citation>
    <scope>NUCLEOTIDE SEQUENCE [LARGE SCALE GENOMIC DNA]</scope>
</reference>
<dbReference type="EMBL" id="CP034928">
    <property type="protein sequence ID" value="QAA77375.1"/>
    <property type="molecule type" value="Genomic_DNA"/>
</dbReference>
<evidence type="ECO:0000256" key="1">
    <source>
        <dbReference type="SAM" id="Phobius"/>
    </source>
</evidence>
<dbReference type="Proteomes" id="UP000287233">
    <property type="component" value="Chromosome"/>
</dbReference>
<gene>
    <name evidence="2" type="ORF">BIP78_1611</name>
</gene>
<sequence length="90" mass="9647">MQDYLSFRKMITPVAIQVIFWVGIVACVIVGLVSIVSGASATYGGGTTVLTGILVILLGPLGVRIWCELLIVVFRILDTLGEIRDRLGKG</sequence>
<evidence type="ECO:0008006" key="4">
    <source>
        <dbReference type="Google" id="ProtNLM"/>
    </source>
</evidence>
<organism evidence="2 3">
    <name type="scientific">Bipolaricaulis sibiricus</name>
    <dbReference type="NCBI Taxonomy" id="2501609"/>
    <lineage>
        <taxon>Bacteria</taxon>
        <taxon>Candidatus Bipolaricaulota</taxon>
        <taxon>Candidatus Bipolaricaulia</taxon>
        <taxon>Candidatus Bipolaricaulales</taxon>
        <taxon>Candidatus Bipolaricaulaceae</taxon>
        <taxon>Candidatus Bipolaricaulis</taxon>
    </lineage>
</organism>